<keyword evidence="3" id="KW-1185">Reference proteome</keyword>
<reference evidence="2 3" key="1">
    <citation type="submission" date="2020-02" db="EMBL/GenBank/DDBJ databases">
        <title>Bacillus aquiflavi sp. nov., isolated from yellow water of strong flavor Chinese baijiu in Yibin region of China.</title>
        <authorList>
            <person name="Xie J."/>
        </authorList>
    </citation>
    <scope>NUCLEOTIDE SEQUENCE [LARGE SCALE GENOMIC DNA]</scope>
    <source>
        <strain evidence="2 3">SA4</strain>
    </source>
</reference>
<sequence length="96" mass="11524">MVFSFSINPVLAETQTVTKDQPKVELTDEQKEELKELYEEMLESKKEIIKKYIEFGVLTEEKGSKILEKMESRLKELEENNYVPNWDKHHHHHHKD</sequence>
<proteinExistence type="predicted"/>
<evidence type="ECO:0000256" key="1">
    <source>
        <dbReference type="SAM" id="Coils"/>
    </source>
</evidence>
<dbReference type="EMBL" id="JAAIWM010000003">
    <property type="protein sequence ID" value="NEY72165.1"/>
    <property type="molecule type" value="Genomic_DNA"/>
</dbReference>
<dbReference type="Pfam" id="PF10925">
    <property type="entry name" value="DUF2680"/>
    <property type="match status" value="1"/>
</dbReference>
<protein>
    <submittedName>
        <fullName evidence="2">DUF2680 domain-containing protein</fullName>
    </submittedName>
</protein>
<gene>
    <name evidence="2" type="ORF">G4D63_10550</name>
</gene>
<dbReference type="AlphaFoldDB" id="A0A6M0Q754"/>
<comment type="caution">
    <text evidence="2">The sequence shown here is derived from an EMBL/GenBank/DDBJ whole genome shotgun (WGS) entry which is preliminary data.</text>
</comment>
<dbReference type="Proteomes" id="UP000481043">
    <property type="component" value="Unassembled WGS sequence"/>
</dbReference>
<feature type="coiled-coil region" evidence="1">
    <location>
        <begin position="24"/>
        <end position="80"/>
    </location>
</feature>
<dbReference type="InterPro" id="IPR024485">
    <property type="entry name" value="DUF2680"/>
</dbReference>
<evidence type="ECO:0000313" key="3">
    <source>
        <dbReference type="Proteomes" id="UP000481043"/>
    </source>
</evidence>
<accession>A0A6M0Q754</accession>
<keyword evidence="1" id="KW-0175">Coiled coil</keyword>
<organism evidence="2 3">
    <name type="scientific">Bacillus mesophilus</name>
    <dbReference type="NCBI Taxonomy" id="1808955"/>
    <lineage>
        <taxon>Bacteria</taxon>
        <taxon>Bacillati</taxon>
        <taxon>Bacillota</taxon>
        <taxon>Bacilli</taxon>
        <taxon>Bacillales</taxon>
        <taxon>Bacillaceae</taxon>
        <taxon>Bacillus</taxon>
    </lineage>
</organism>
<evidence type="ECO:0000313" key="2">
    <source>
        <dbReference type="EMBL" id="NEY72165.1"/>
    </source>
</evidence>
<name>A0A6M0Q754_9BACI</name>